<gene>
    <name evidence="1" type="ORF">AGERDE_LOCUS6161</name>
</gene>
<dbReference type="EMBL" id="CAJVPL010000920">
    <property type="protein sequence ID" value="CAG8540558.1"/>
    <property type="molecule type" value="Genomic_DNA"/>
</dbReference>
<evidence type="ECO:0000313" key="2">
    <source>
        <dbReference type="Proteomes" id="UP000789831"/>
    </source>
</evidence>
<dbReference type="AlphaFoldDB" id="A0A9N9ARZ9"/>
<name>A0A9N9ARZ9_9GLOM</name>
<reference evidence="1" key="1">
    <citation type="submission" date="2021-06" db="EMBL/GenBank/DDBJ databases">
        <authorList>
            <person name="Kallberg Y."/>
            <person name="Tangrot J."/>
            <person name="Rosling A."/>
        </authorList>
    </citation>
    <scope>NUCLEOTIDE SEQUENCE</scope>
    <source>
        <strain evidence="1">MT106</strain>
    </source>
</reference>
<evidence type="ECO:0000313" key="1">
    <source>
        <dbReference type="EMBL" id="CAG8540558.1"/>
    </source>
</evidence>
<accession>A0A9N9ARZ9</accession>
<dbReference type="Proteomes" id="UP000789831">
    <property type="component" value="Unassembled WGS sequence"/>
</dbReference>
<keyword evidence="2" id="KW-1185">Reference proteome</keyword>
<proteinExistence type="predicted"/>
<organism evidence="1 2">
    <name type="scientific">Ambispora gerdemannii</name>
    <dbReference type="NCBI Taxonomy" id="144530"/>
    <lineage>
        <taxon>Eukaryota</taxon>
        <taxon>Fungi</taxon>
        <taxon>Fungi incertae sedis</taxon>
        <taxon>Mucoromycota</taxon>
        <taxon>Glomeromycotina</taxon>
        <taxon>Glomeromycetes</taxon>
        <taxon>Archaeosporales</taxon>
        <taxon>Ambisporaceae</taxon>
        <taxon>Ambispora</taxon>
    </lineage>
</organism>
<sequence>MADPGVLKGFELMDSAESPYSALIELVTVEGKTNGPSKARRGC</sequence>
<protein>
    <submittedName>
        <fullName evidence="1">13246_t:CDS:1</fullName>
    </submittedName>
</protein>
<comment type="caution">
    <text evidence="1">The sequence shown here is derived from an EMBL/GenBank/DDBJ whole genome shotgun (WGS) entry which is preliminary data.</text>
</comment>